<evidence type="ECO:0000313" key="2">
    <source>
        <dbReference type="EMBL" id="KAE9542420.1"/>
    </source>
</evidence>
<proteinExistence type="predicted"/>
<evidence type="ECO:0000259" key="1">
    <source>
        <dbReference type="Pfam" id="PF21788"/>
    </source>
</evidence>
<sequence length="313" mass="36170">MHNVAHRQQITPSEPVLVKMAQHDLTTKPTLSYVFFRECRKFEVNKQLYSKSKQLISAQGLTCSWKQPVFYDFQCPMTKDLLFDIISEIQNAAFEKNLDITPTSWFINPVSKKKVHVFADVPHLLKLARNHFIDKGFVLPENVYIGKNVLEGYLKISKKSEFELAFRFSEKHINVTGTLRQNMELATQVFSNRLAEALKYCGKKKYAIYASELIKLFNDCFDLLNTQLPIDKFTKSYGLDEDSQNELLKKMDSTIENMKVHGSKKRLPFQTGILVTNASLSNLLIDIKNNYNDISYIMTRRVTSDVLENLSFI</sequence>
<name>A0A6G0U0W0_APHGL</name>
<keyword evidence="3" id="KW-1185">Reference proteome</keyword>
<reference evidence="2 3" key="1">
    <citation type="submission" date="2019-08" db="EMBL/GenBank/DDBJ databases">
        <title>The genome of the soybean aphid Biotype 1, its phylome, world population structure and adaptation to the North American continent.</title>
        <authorList>
            <person name="Giordano R."/>
            <person name="Donthu R.K."/>
            <person name="Hernandez A.G."/>
            <person name="Wright C.L."/>
            <person name="Zimin A.V."/>
        </authorList>
    </citation>
    <scope>NUCLEOTIDE SEQUENCE [LARGE SCALE GENOMIC DNA]</scope>
    <source>
        <tissue evidence="2">Whole aphids</tissue>
    </source>
</reference>
<comment type="caution">
    <text evidence="2">The sequence shown here is derived from an EMBL/GenBank/DDBJ whole genome shotgun (WGS) entry which is preliminary data.</text>
</comment>
<accession>A0A6G0U0W0</accession>
<dbReference type="Pfam" id="PF21788">
    <property type="entry name" value="TNP-like_GBD"/>
    <property type="match status" value="1"/>
</dbReference>
<dbReference type="InterPro" id="IPR048366">
    <property type="entry name" value="TNP-like_GBD"/>
</dbReference>
<dbReference type="OrthoDB" id="6629314at2759"/>
<dbReference type="AlphaFoldDB" id="A0A6G0U0W0"/>
<organism evidence="2 3">
    <name type="scientific">Aphis glycines</name>
    <name type="common">Soybean aphid</name>
    <dbReference type="NCBI Taxonomy" id="307491"/>
    <lineage>
        <taxon>Eukaryota</taxon>
        <taxon>Metazoa</taxon>
        <taxon>Ecdysozoa</taxon>
        <taxon>Arthropoda</taxon>
        <taxon>Hexapoda</taxon>
        <taxon>Insecta</taxon>
        <taxon>Pterygota</taxon>
        <taxon>Neoptera</taxon>
        <taxon>Paraneoptera</taxon>
        <taxon>Hemiptera</taxon>
        <taxon>Sternorrhyncha</taxon>
        <taxon>Aphidomorpha</taxon>
        <taxon>Aphidoidea</taxon>
        <taxon>Aphididae</taxon>
        <taxon>Aphidini</taxon>
        <taxon>Aphis</taxon>
        <taxon>Aphis</taxon>
    </lineage>
</organism>
<dbReference type="EMBL" id="VYZN01000010">
    <property type="protein sequence ID" value="KAE9542420.1"/>
    <property type="molecule type" value="Genomic_DNA"/>
</dbReference>
<protein>
    <recommendedName>
        <fullName evidence="1">Transposable element P transposase-like GTP-binding insertion domain-containing protein</fullName>
    </recommendedName>
</protein>
<dbReference type="Proteomes" id="UP000475862">
    <property type="component" value="Unassembled WGS sequence"/>
</dbReference>
<feature type="domain" description="Transposable element P transposase-like GTP-binding insertion" evidence="1">
    <location>
        <begin position="123"/>
        <end position="234"/>
    </location>
</feature>
<gene>
    <name evidence="2" type="ORF">AGLY_003281</name>
</gene>
<evidence type="ECO:0000313" key="3">
    <source>
        <dbReference type="Proteomes" id="UP000475862"/>
    </source>
</evidence>